<reference evidence="3" key="1">
    <citation type="submission" date="2017-07" db="EMBL/GenBank/DDBJ databases">
        <title>Taro Niue Genome Assembly and Annotation.</title>
        <authorList>
            <person name="Atibalentja N."/>
            <person name="Keating K."/>
            <person name="Fields C.J."/>
        </authorList>
    </citation>
    <scope>NUCLEOTIDE SEQUENCE</scope>
    <source>
        <strain evidence="3">Niue_2</strain>
        <tissue evidence="3">Leaf</tissue>
    </source>
</reference>
<protein>
    <recommendedName>
        <fullName evidence="2">BAH domain-containing protein</fullName>
    </recommendedName>
</protein>
<dbReference type="AlphaFoldDB" id="A0A843V0X0"/>
<dbReference type="EMBL" id="NMUH01001167">
    <property type="protein sequence ID" value="MQL89661.1"/>
    <property type="molecule type" value="Genomic_DNA"/>
</dbReference>
<sequence>MAKKAGEYVGWEEVVVSGEKGRREVHYYLRGAGGGLDLAVVGRERSVRHMSYAVPARFFRSCGPDAVARLPAVQASSSPSSLSCTSTVSSGSATPSRSSSSAPSSSSSPASLSLKWRSRREVIDWLASIVSGSSIYMTPEDEHWDGKEMDIAKGYALKGISSEHMRPHSKGFSWFGSSWTCRKQRKHYSSFRRYGVTISVHDFVYVMVEDNRRLVAYVEDLYEDLKARKKVVVRWFHKVDEVNIILPPDVNDREIFFSLCLQDLSVECIDGLAAVLSAQHFEKYLNEVVQSPFKPFLCFRQVDNEDVMPFDITRLRGYWKQELLRCLDISPKPQPKSSSCSMSTSNDDVNDNISNHTPKRKNRLVNSEHVNDSLRLKFRRVGDGTIAERHALDCFPPAPLPPKKSPTEKIHQHFSAGSRVEVLSQDSGLRGCWFRCEILKRHQDKVKVKYQDLRDADEKGNLEEWILASRVAVADKLGIRLQGRTMVRPQPLSESTISLVCHVGSVVDAWWNDGWWEGIVISKEADQRFRVYFPEEQRTSTFGGSDLRQSKDWSRNGWDAIGDRSDLVTSLLPDTVRGDNEKDSDGCTTSHRLRSEIEYSTMTNDDMIACKIRCREELSVGREGEVVPELVLDDLLAGLKWSTCRKRRPRGFSRSNPNRRENDGNRTSGGCGSIKDASACMKLLVPQPLMPDNNCKFRDTFFSDSTAISNLVTSR</sequence>
<dbReference type="Gene3D" id="2.30.30.490">
    <property type="match status" value="1"/>
</dbReference>
<dbReference type="CDD" id="cd20405">
    <property type="entry name" value="Tudor_Agenet_AtDUF_rpt1_3"/>
    <property type="match status" value="1"/>
</dbReference>
<comment type="caution">
    <text evidence="3">The sequence shown here is derived from an EMBL/GenBank/DDBJ whole genome shotgun (WGS) entry which is preliminary data.</text>
</comment>
<evidence type="ECO:0000259" key="2">
    <source>
        <dbReference type="PROSITE" id="PS51038"/>
    </source>
</evidence>
<dbReference type="Pfam" id="PF01426">
    <property type="entry name" value="BAH"/>
    <property type="match status" value="1"/>
</dbReference>
<feature type="domain" description="BAH" evidence="2">
    <location>
        <begin position="196"/>
        <end position="313"/>
    </location>
</feature>
<feature type="region of interest" description="Disordered" evidence="1">
    <location>
        <begin position="76"/>
        <end position="111"/>
    </location>
</feature>
<keyword evidence="4" id="KW-1185">Reference proteome</keyword>
<evidence type="ECO:0000313" key="4">
    <source>
        <dbReference type="Proteomes" id="UP000652761"/>
    </source>
</evidence>
<dbReference type="GO" id="GO:0003682">
    <property type="term" value="F:chromatin binding"/>
    <property type="evidence" value="ECO:0007669"/>
    <property type="project" value="InterPro"/>
</dbReference>
<dbReference type="Pfam" id="PF05641">
    <property type="entry name" value="Agenet"/>
    <property type="match status" value="1"/>
</dbReference>
<evidence type="ECO:0000256" key="1">
    <source>
        <dbReference type="SAM" id="MobiDB-lite"/>
    </source>
</evidence>
<accession>A0A843V0X0</accession>
<feature type="region of interest" description="Disordered" evidence="1">
    <location>
        <begin position="648"/>
        <end position="670"/>
    </location>
</feature>
<dbReference type="InterPro" id="IPR008395">
    <property type="entry name" value="Agenet-like_dom"/>
</dbReference>
<dbReference type="InterPro" id="IPR001025">
    <property type="entry name" value="BAH_dom"/>
</dbReference>
<name>A0A843V0X0_COLES</name>
<proteinExistence type="predicted"/>
<dbReference type="PROSITE" id="PS51038">
    <property type="entry name" value="BAH"/>
    <property type="match status" value="1"/>
</dbReference>
<dbReference type="InterPro" id="IPR014002">
    <property type="entry name" value="Agenet_dom_plant"/>
</dbReference>
<organism evidence="3 4">
    <name type="scientific">Colocasia esculenta</name>
    <name type="common">Wild taro</name>
    <name type="synonym">Arum esculentum</name>
    <dbReference type="NCBI Taxonomy" id="4460"/>
    <lineage>
        <taxon>Eukaryota</taxon>
        <taxon>Viridiplantae</taxon>
        <taxon>Streptophyta</taxon>
        <taxon>Embryophyta</taxon>
        <taxon>Tracheophyta</taxon>
        <taxon>Spermatophyta</taxon>
        <taxon>Magnoliopsida</taxon>
        <taxon>Liliopsida</taxon>
        <taxon>Araceae</taxon>
        <taxon>Aroideae</taxon>
        <taxon>Colocasieae</taxon>
        <taxon>Colocasia</taxon>
    </lineage>
</organism>
<dbReference type="OrthoDB" id="1883212at2759"/>
<dbReference type="SMART" id="SM00743">
    <property type="entry name" value="Agenet"/>
    <property type="match status" value="2"/>
</dbReference>
<dbReference type="PANTHER" id="PTHR31917">
    <property type="entry name" value="AGENET DOMAIN-CONTAINING PROTEIN-RELATED"/>
    <property type="match status" value="1"/>
</dbReference>
<dbReference type="InterPro" id="IPR043151">
    <property type="entry name" value="BAH_sf"/>
</dbReference>
<dbReference type="Proteomes" id="UP000652761">
    <property type="component" value="Unassembled WGS sequence"/>
</dbReference>
<dbReference type="SMR" id="A0A843V0X0"/>
<dbReference type="PANTHER" id="PTHR31917:SF58">
    <property type="entry name" value="AGENET AND BROMO-ADJACENT HOMOLOGY (BAH) DOMAIN-CONTAINING PROTEIN"/>
    <property type="match status" value="1"/>
</dbReference>
<evidence type="ECO:0000313" key="3">
    <source>
        <dbReference type="EMBL" id="MQL89661.1"/>
    </source>
</evidence>
<feature type="region of interest" description="Disordered" evidence="1">
    <location>
        <begin position="332"/>
        <end position="361"/>
    </location>
</feature>
<dbReference type="SMART" id="SM00439">
    <property type="entry name" value="BAH"/>
    <property type="match status" value="1"/>
</dbReference>
<feature type="compositionally biased region" description="Low complexity" evidence="1">
    <location>
        <begin position="335"/>
        <end position="345"/>
    </location>
</feature>
<gene>
    <name evidence="3" type="ORF">Taro_022244</name>
</gene>